<protein>
    <submittedName>
        <fullName evidence="2">Uncharacterized protein</fullName>
    </submittedName>
</protein>
<dbReference type="Proteomes" id="UP000747399">
    <property type="component" value="Unassembled WGS sequence"/>
</dbReference>
<proteinExistence type="predicted"/>
<dbReference type="PANTHER" id="PTHR13255:SF0">
    <property type="entry name" value="ATAXIN-10"/>
    <property type="match status" value="1"/>
</dbReference>
<dbReference type="AlphaFoldDB" id="A0A8J4F5W6"/>
<feature type="non-terminal residue" evidence="2">
    <location>
        <position position="603"/>
    </location>
</feature>
<dbReference type="PANTHER" id="PTHR13255">
    <property type="entry name" value="ATAXIN-10"/>
    <property type="match status" value="1"/>
</dbReference>
<feature type="region of interest" description="Disordered" evidence="1">
    <location>
        <begin position="481"/>
        <end position="501"/>
    </location>
</feature>
<dbReference type="SUPFAM" id="SSF48371">
    <property type="entry name" value="ARM repeat"/>
    <property type="match status" value="1"/>
</dbReference>
<sequence>VHSPMGLQVETVLGWLNAVKTEIGQKKFLEHDFEHAIKLIKLTRAEGLTETDIKLFRLLRNCVPLGECAVTAILQGGVVPTIVRILASRKPNGLHESDQVDLSSSSTCETPVSQNIVTVDTAFAATCAQLLANLASAGPDAATEVWAHCFPSTFLGLIAHSAGQVHKPAILALYACCRQHIRCSRDLCAALWIPDAYKHVDVASSKAYADADAGAMGSTDGAGSVSLVNSTSFLSCTLAATSITATVSTSISATTGAAGAAGATISGANINEDEKAAIAAAAQARLIWEALLGRLLASEPRHAEAEGPDFTALLCSCVALRQGMLGPLLALLARPPQSRGAAFVMPPASTVAGDAALAPPLFGPLWPVLLHVLAQELSELTGSAVVDVGEWGDEGRVEALGLQPSRLHGGGSIALPTPLAPRAMEAKTKNPLQAQGHWELGSPSSRGCTTADCTAGSIGGGGGCEASPSCAGSAAMEAEAEASRGPLGPAPGRHDAAEPASMSCSGRTAIGLAALPAVARPVAAALLQVGQVVEAAARRLAAREGSSGELRERQGSGAVAAEAPVPASTGGWAAAGGGAGSEAFLKAAVLEAGLEVGFPLLEE</sequence>
<comment type="caution">
    <text evidence="2">The sequence shown here is derived from an EMBL/GenBank/DDBJ whole genome shotgun (WGS) entry which is preliminary data.</text>
</comment>
<organism evidence="2 3">
    <name type="scientific">Volvox africanus</name>
    <dbReference type="NCBI Taxonomy" id="51714"/>
    <lineage>
        <taxon>Eukaryota</taxon>
        <taxon>Viridiplantae</taxon>
        <taxon>Chlorophyta</taxon>
        <taxon>core chlorophytes</taxon>
        <taxon>Chlorophyceae</taxon>
        <taxon>CS clade</taxon>
        <taxon>Chlamydomonadales</taxon>
        <taxon>Volvocaceae</taxon>
        <taxon>Volvox</taxon>
    </lineage>
</organism>
<dbReference type="InterPro" id="IPR016024">
    <property type="entry name" value="ARM-type_fold"/>
</dbReference>
<reference evidence="2" key="1">
    <citation type="journal article" date="2021" name="Proc. Natl. Acad. Sci. U.S.A.">
        <title>Three genomes in the algal genus Volvox reveal the fate of a haploid sex-determining region after a transition to homothallism.</title>
        <authorList>
            <person name="Yamamoto K."/>
            <person name="Hamaji T."/>
            <person name="Kawai-Toyooka H."/>
            <person name="Matsuzaki R."/>
            <person name="Takahashi F."/>
            <person name="Nishimura Y."/>
            <person name="Kawachi M."/>
            <person name="Noguchi H."/>
            <person name="Minakuchi Y."/>
            <person name="Umen J.G."/>
            <person name="Toyoda A."/>
            <person name="Nozaki H."/>
        </authorList>
    </citation>
    <scope>NUCLEOTIDE SEQUENCE</scope>
    <source>
        <strain evidence="2">NIES-3780</strain>
    </source>
</reference>
<dbReference type="InterPro" id="IPR051374">
    <property type="entry name" value="Ataxin-10/CTR86_families"/>
</dbReference>
<gene>
    <name evidence="2" type="ORF">Vafri_12898</name>
</gene>
<dbReference type="EMBL" id="BNCO01000028">
    <property type="protein sequence ID" value="GIL57754.1"/>
    <property type="molecule type" value="Genomic_DNA"/>
</dbReference>
<accession>A0A8J4F5W6</accession>
<evidence type="ECO:0000313" key="2">
    <source>
        <dbReference type="EMBL" id="GIL57754.1"/>
    </source>
</evidence>
<name>A0A8J4F5W6_9CHLO</name>
<feature type="region of interest" description="Disordered" evidence="1">
    <location>
        <begin position="541"/>
        <end position="564"/>
    </location>
</feature>
<dbReference type="GO" id="GO:0005829">
    <property type="term" value="C:cytosol"/>
    <property type="evidence" value="ECO:0007669"/>
    <property type="project" value="TreeGrafter"/>
</dbReference>
<evidence type="ECO:0000256" key="1">
    <source>
        <dbReference type="SAM" id="MobiDB-lite"/>
    </source>
</evidence>
<evidence type="ECO:0000313" key="3">
    <source>
        <dbReference type="Proteomes" id="UP000747399"/>
    </source>
</evidence>
<keyword evidence="3" id="KW-1185">Reference proteome</keyword>